<dbReference type="PANTHER" id="PTHR47816:SF4">
    <property type="entry name" value="RIBOSOMAL RNA SMALL SUBUNIT METHYLTRANSFERASE C"/>
    <property type="match status" value="1"/>
</dbReference>
<name>A0A2W2C051_9ACTN</name>
<dbReference type="RefSeq" id="WP_111256442.1">
    <property type="nucleotide sequence ID" value="NZ_POTW01000053.1"/>
</dbReference>
<dbReference type="PANTHER" id="PTHR47816">
    <property type="entry name" value="RIBOSOMAL RNA SMALL SUBUNIT METHYLTRANSFERASE C"/>
    <property type="match status" value="1"/>
</dbReference>
<dbReference type="EMBL" id="POTW01000053">
    <property type="protein sequence ID" value="PZF81679.1"/>
    <property type="molecule type" value="Genomic_DNA"/>
</dbReference>
<dbReference type="SUPFAM" id="SSF53335">
    <property type="entry name" value="S-adenosyl-L-methionine-dependent methyltransferases"/>
    <property type="match status" value="1"/>
</dbReference>
<dbReference type="AlphaFoldDB" id="A0A2W2C051"/>
<dbReference type="CDD" id="cd02440">
    <property type="entry name" value="AdoMet_MTases"/>
    <property type="match status" value="1"/>
</dbReference>
<accession>A0A2W2C051</accession>
<dbReference type="Proteomes" id="UP000248764">
    <property type="component" value="Unassembled WGS sequence"/>
</dbReference>
<evidence type="ECO:0000256" key="2">
    <source>
        <dbReference type="ARBA" id="ARBA00022679"/>
    </source>
</evidence>
<dbReference type="Pfam" id="PF05175">
    <property type="entry name" value="MTS"/>
    <property type="match status" value="1"/>
</dbReference>
<keyword evidence="2" id="KW-0808">Transferase</keyword>
<reference evidence="4 5" key="1">
    <citation type="submission" date="2018-01" db="EMBL/GenBank/DDBJ databases">
        <title>Draft genome sequence of Jiangella sp. GTF31.</title>
        <authorList>
            <person name="Sahin N."/>
            <person name="Ay H."/>
            <person name="Saygin H."/>
        </authorList>
    </citation>
    <scope>NUCLEOTIDE SEQUENCE [LARGE SCALE GENOMIC DNA]</scope>
    <source>
        <strain evidence="4 5">GTF31</strain>
    </source>
</reference>
<dbReference type="GO" id="GO:0008757">
    <property type="term" value="F:S-adenosylmethionine-dependent methyltransferase activity"/>
    <property type="evidence" value="ECO:0007669"/>
    <property type="project" value="InterPro"/>
</dbReference>
<organism evidence="4 5">
    <name type="scientific">Jiangella anatolica</name>
    <dbReference type="NCBI Taxonomy" id="2670374"/>
    <lineage>
        <taxon>Bacteria</taxon>
        <taxon>Bacillati</taxon>
        <taxon>Actinomycetota</taxon>
        <taxon>Actinomycetes</taxon>
        <taxon>Jiangellales</taxon>
        <taxon>Jiangellaceae</taxon>
        <taxon>Jiangella</taxon>
    </lineage>
</organism>
<evidence type="ECO:0000313" key="5">
    <source>
        <dbReference type="Proteomes" id="UP000248764"/>
    </source>
</evidence>
<dbReference type="InterPro" id="IPR007848">
    <property type="entry name" value="Small_mtfrase_dom"/>
</dbReference>
<keyword evidence="5" id="KW-1185">Reference proteome</keyword>
<gene>
    <name evidence="4" type="ORF">C1I92_20160</name>
</gene>
<evidence type="ECO:0000256" key="1">
    <source>
        <dbReference type="ARBA" id="ARBA00022603"/>
    </source>
</evidence>
<dbReference type="InterPro" id="IPR046977">
    <property type="entry name" value="RsmC/RlmG"/>
</dbReference>
<evidence type="ECO:0000259" key="3">
    <source>
        <dbReference type="Pfam" id="PF05175"/>
    </source>
</evidence>
<dbReference type="InterPro" id="IPR029063">
    <property type="entry name" value="SAM-dependent_MTases_sf"/>
</dbReference>
<evidence type="ECO:0000313" key="4">
    <source>
        <dbReference type="EMBL" id="PZF81679.1"/>
    </source>
</evidence>
<feature type="domain" description="Methyltransferase small" evidence="3">
    <location>
        <begin position="31"/>
        <end position="196"/>
    </location>
</feature>
<dbReference type="Gene3D" id="3.40.50.150">
    <property type="entry name" value="Vaccinia Virus protein VP39"/>
    <property type="match status" value="1"/>
</dbReference>
<keyword evidence="1" id="KW-0489">Methyltransferase</keyword>
<sequence length="206" mass="22691">MPEPPEHYYASTPGVASSRRTIEVELPDLRLELVTDTGVFSHRQLDPGTRVLLEQAPPPPVRGDLLDLGCGYGPIALALSQRMKRRRVWAVDVNERALELVRENAAAAGLGGVRAALPDDVPDDVRFAAVYSNPPIRVGKAALHELLLHWLARLLPDGAAYLVVQRHLGADSLATWLNEAGHPTRRLASRIGYRVLEVRPAESERR</sequence>
<dbReference type="GO" id="GO:0032259">
    <property type="term" value="P:methylation"/>
    <property type="evidence" value="ECO:0007669"/>
    <property type="project" value="UniProtKB-KW"/>
</dbReference>
<protein>
    <submittedName>
        <fullName evidence="4">MFS transporter</fullName>
    </submittedName>
</protein>
<comment type="caution">
    <text evidence="4">The sequence shown here is derived from an EMBL/GenBank/DDBJ whole genome shotgun (WGS) entry which is preliminary data.</text>
</comment>
<proteinExistence type="predicted"/>